<evidence type="ECO:0000256" key="2">
    <source>
        <dbReference type="SAM" id="Phobius"/>
    </source>
</evidence>
<feature type="transmembrane region" description="Helical" evidence="2">
    <location>
        <begin position="325"/>
        <end position="346"/>
    </location>
</feature>
<keyword evidence="4" id="KW-1185">Reference proteome</keyword>
<organism evidence="3 4">
    <name type="scientific">Pseudo-nitzschia multistriata</name>
    <dbReference type="NCBI Taxonomy" id="183589"/>
    <lineage>
        <taxon>Eukaryota</taxon>
        <taxon>Sar</taxon>
        <taxon>Stramenopiles</taxon>
        <taxon>Ochrophyta</taxon>
        <taxon>Bacillariophyta</taxon>
        <taxon>Bacillariophyceae</taxon>
        <taxon>Bacillariophycidae</taxon>
        <taxon>Bacillariales</taxon>
        <taxon>Bacillariaceae</taxon>
        <taxon>Pseudo-nitzschia</taxon>
    </lineage>
</organism>
<accession>A0A448ZG20</accession>
<feature type="transmembrane region" description="Helical" evidence="2">
    <location>
        <begin position="89"/>
        <end position="108"/>
    </location>
</feature>
<evidence type="ECO:0000313" key="4">
    <source>
        <dbReference type="Proteomes" id="UP000291116"/>
    </source>
</evidence>
<feature type="compositionally biased region" description="Acidic residues" evidence="1">
    <location>
        <begin position="291"/>
        <end position="300"/>
    </location>
</feature>
<feature type="compositionally biased region" description="Basic and acidic residues" evidence="1">
    <location>
        <begin position="175"/>
        <end position="189"/>
    </location>
</feature>
<feature type="transmembrane region" description="Helical" evidence="2">
    <location>
        <begin position="36"/>
        <end position="54"/>
    </location>
</feature>
<dbReference type="InterPro" id="IPR052776">
    <property type="entry name" value="Chloro_ReproSupport/MetalTrans"/>
</dbReference>
<dbReference type="OrthoDB" id="669460at2759"/>
<gene>
    <name evidence="3" type="ORF">PSNMU_V1.4_AUG-EV-PASAV3_0078970</name>
</gene>
<proteinExistence type="predicted"/>
<keyword evidence="2" id="KW-1133">Transmembrane helix</keyword>
<dbReference type="PANTHER" id="PTHR33876:SF4">
    <property type="entry name" value="CHLOROPLAST PROTEIN FOR GROWTH AND FERTILITY 2"/>
    <property type="match status" value="1"/>
</dbReference>
<dbReference type="EMBL" id="CAACVS010000324">
    <property type="protein sequence ID" value="VEU40985.1"/>
    <property type="molecule type" value="Genomic_DNA"/>
</dbReference>
<feature type="compositionally biased region" description="Basic and acidic residues" evidence="1">
    <location>
        <begin position="133"/>
        <end position="145"/>
    </location>
</feature>
<name>A0A448ZG20_9STRA</name>
<feature type="region of interest" description="Disordered" evidence="1">
    <location>
        <begin position="58"/>
        <end position="79"/>
    </location>
</feature>
<dbReference type="AlphaFoldDB" id="A0A448ZG20"/>
<reference evidence="3 4" key="1">
    <citation type="submission" date="2019-01" db="EMBL/GenBank/DDBJ databases">
        <authorList>
            <person name="Ferrante I. M."/>
        </authorList>
    </citation>
    <scope>NUCLEOTIDE SEQUENCE [LARGE SCALE GENOMIC DNA]</scope>
    <source>
        <strain evidence="3 4">B856</strain>
    </source>
</reference>
<protein>
    <recommendedName>
        <fullName evidence="5">Nickel/cobalt efflux system</fullName>
    </recommendedName>
</protein>
<keyword evidence="2" id="KW-0812">Transmembrane</keyword>
<sequence>MGVVHVLTGPDHLSAIATLSVNAESRWRAAGYGIRWGIGHSIGLVLVASIFIGLENSHPGRPDSSGSENDDVNDDDGTRSIEVPERIESMAECFVGFFMLGLGCYSLYQAHRKRRDSIFGHHHHHYHAHFLPRENESTSQERSDHPFGLGEGVDEASHNVLPPNAAGEEVDDEERSFNSRARDQPHRPMEAMGIDDSHASFYDQHDHESHSPSLSKQFLALCVGIVHGVAGPGGVLGVVPAVKLHNLWHSIAYLGSFCASSIATMGGFAACYGAVSTRLSNAGSSPGLYDSVEDSDDGDASTDNNSNDDSGNREKFFTTAYRIEVFSASLSVLVGCTWLVLLYFGILHDVFP</sequence>
<feature type="transmembrane region" description="Helical" evidence="2">
    <location>
        <begin position="218"/>
        <end position="239"/>
    </location>
</feature>
<evidence type="ECO:0008006" key="5">
    <source>
        <dbReference type="Google" id="ProtNLM"/>
    </source>
</evidence>
<dbReference type="PANTHER" id="PTHR33876">
    <property type="entry name" value="UNNAMED PRODUCT"/>
    <property type="match status" value="1"/>
</dbReference>
<feature type="region of interest" description="Disordered" evidence="1">
    <location>
        <begin position="133"/>
        <end position="189"/>
    </location>
</feature>
<evidence type="ECO:0000313" key="3">
    <source>
        <dbReference type="EMBL" id="VEU40985.1"/>
    </source>
</evidence>
<evidence type="ECO:0000256" key="1">
    <source>
        <dbReference type="SAM" id="MobiDB-lite"/>
    </source>
</evidence>
<feature type="region of interest" description="Disordered" evidence="1">
    <location>
        <begin position="286"/>
        <end position="311"/>
    </location>
</feature>
<keyword evidence="2" id="KW-0472">Membrane</keyword>
<dbReference type="Proteomes" id="UP000291116">
    <property type="component" value="Unassembled WGS sequence"/>
</dbReference>
<feature type="transmembrane region" description="Helical" evidence="2">
    <location>
        <begin position="251"/>
        <end position="275"/>
    </location>
</feature>